<organism evidence="1 2">
    <name type="scientific">Chryseobacterium phosphatilyticum</name>
    <dbReference type="NCBI Taxonomy" id="475075"/>
    <lineage>
        <taxon>Bacteria</taxon>
        <taxon>Pseudomonadati</taxon>
        <taxon>Bacteroidota</taxon>
        <taxon>Flavobacteriia</taxon>
        <taxon>Flavobacteriales</taxon>
        <taxon>Weeksellaceae</taxon>
        <taxon>Chryseobacterium group</taxon>
        <taxon>Chryseobacterium</taxon>
    </lineage>
</organism>
<gene>
    <name evidence="1" type="ORF">C1631_012200</name>
</gene>
<keyword evidence="2" id="KW-1185">Reference proteome</keyword>
<proteinExistence type="predicted"/>
<dbReference type="EMBL" id="PPED02000003">
    <property type="protein sequence ID" value="PWN68841.1"/>
    <property type="molecule type" value="Genomic_DNA"/>
</dbReference>
<dbReference type="AlphaFoldDB" id="A0A316X4Y5"/>
<evidence type="ECO:0000313" key="2">
    <source>
        <dbReference type="Proteomes" id="UP000236594"/>
    </source>
</evidence>
<dbReference type="Proteomes" id="UP000236594">
    <property type="component" value="Unassembled WGS sequence"/>
</dbReference>
<dbReference type="OrthoDB" id="1299654at2"/>
<protein>
    <submittedName>
        <fullName evidence="1">Uncharacterized protein</fullName>
    </submittedName>
</protein>
<sequence>MRQAILLIFLFFLFTPHIPGQKQKVSHDSISIFFDEIKIASQKNIELWNKDLYGPILLIDTKTREVFANEPDTEGTLKLNRNVYSGILPVDINIANTALNWKGKRWAMIMLPLSQNKQNRIGLLAHESFHRIQPSLGFELNNTENNHLDQKEGRIYLRLELEALKKAMRSASKKELKEHLTNALTFRKYRHSLYNGSDVSENLLELNEGMAEFTGVIVSGRNKTQTMAFLVDGINDFFKNATFVRSFAYHTVPVYGYLLYNKDKNWNKKITSKTDLTNYFIKTFNSEVATDVKEVVKRSANDYNGSEITVEETRREEKAKKLIAEYKSKFINEPHFEIKFEKMNVSFDPRNIVPIDNKGTVYPNIRVTDKWGILTVENGALMSPNWDKISISTPVRTEDKKISGDGWTLELADGYTIMKNETNGDFMLVKKEASQKK</sequence>
<accession>A0A316X4Y5</accession>
<comment type="caution">
    <text evidence="1">The sequence shown here is derived from an EMBL/GenBank/DDBJ whole genome shotgun (WGS) entry which is preliminary data.</text>
</comment>
<dbReference type="RefSeq" id="WP_109712425.1">
    <property type="nucleotide sequence ID" value="NZ_PPED02000003.1"/>
</dbReference>
<evidence type="ECO:0000313" key="1">
    <source>
        <dbReference type="EMBL" id="PWN68841.1"/>
    </source>
</evidence>
<reference evidence="1 2" key="1">
    <citation type="submission" date="2018-04" db="EMBL/GenBank/DDBJ databases">
        <title>Draft Genome Sequence of Phosphate-Solubilizing Chryseobacterium sp. ISE14 that is a Biocontrol and Plant Growth-Promoting Rhizobacterium Isolated from Cucumber.</title>
        <authorList>
            <person name="Jeong J.-J."/>
            <person name="Sang M.K."/>
            <person name="Choi I.-G."/>
            <person name="Kim K.D."/>
        </authorList>
    </citation>
    <scope>NUCLEOTIDE SEQUENCE [LARGE SCALE GENOMIC DNA]</scope>
    <source>
        <strain evidence="1 2">ISE14</strain>
    </source>
</reference>
<name>A0A316X4Y5_9FLAO</name>